<evidence type="ECO:0000256" key="2">
    <source>
        <dbReference type="ARBA" id="ARBA00022692"/>
    </source>
</evidence>
<keyword evidence="4 5" id="KW-0472">Membrane</keyword>
<feature type="transmembrane region" description="Helical" evidence="5">
    <location>
        <begin position="71"/>
        <end position="90"/>
    </location>
</feature>
<gene>
    <name evidence="6" type="ORF">PBLR_14533</name>
</gene>
<dbReference type="EMBL" id="LS992241">
    <property type="protein sequence ID" value="SYX86111.1"/>
    <property type="molecule type" value="Genomic_DNA"/>
</dbReference>
<keyword evidence="3 5" id="KW-1133">Transmembrane helix</keyword>
<evidence type="ECO:0000256" key="3">
    <source>
        <dbReference type="ARBA" id="ARBA00022989"/>
    </source>
</evidence>
<reference evidence="7" key="1">
    <citation type="submission" date="2018-08" db="EMBL/GenBank/DDBJ databases">
        <authorList>
            <person name="Chevrot R."/>
        </authorList>
    </citation>
    <scope>NUCLEOTIDE SEQUENCE [LARGE SCALE GENOMIC DNA]</scope>
</reference>
<evidence type="ECO:0000313" key="6">
    <source>
        <dbReference type="EMBL" id="SYX86111.1"/>
    </source>
</evidence>
<feature type="transmembrane region" description="Helical" evidence="5">
    <location>
        <begin position="47"/>
        <end position="65"/>
    </location>
</feature>
<evidence type="ECO:0000313" key="7">
    <source>
        <dbReference type="Proteomes" id="UP000304148"/>
    </source>
</evidence>
<proteinExistence type="predicted"/>
<sequence length="104" mass="12126">MNKPTRKEIAIVQLMLAISLILGVLPPLVMFLVTRRTESYYRDASRTALNFHLTILPFFIVSYALPPWFKYIVLLVETVIILNAMIRIALKRAYRYPAIPYLKK</sequence>
<evidence type="ECO:0000256" key="4">
    <source>
        <dbReference type="ARBA" id="ARBA00023136"/>
    </source>
</evidence>
<accession>A0A383RHF5</accession>
<evidence type="ECO:0000256" key="5">
    <source>
        <dbReference type="SAM" id="Phobius"/>
    </source>
</evidence>
<dbReference type="RefSeq" id="WP_138188129.1">
    <property type="nucleotide sequence ID" value="NZ_LS992241.1"/>
</dbReference>
<dbReference type="Pfam" id="PF09685">
    <property type="entry name" value="MamF_MmsF"/>
    <property type="match status" value="1"/>
</dbReference>
<keyword evidence="2 5" id="KW-0812">Transmembrane</keyword>
<feature type="transmembrane region" description="Helical" evidence="5">
    <location>
        <begin position="12"/>
        <end position="35"/>
    </location>
</feature>
<comment type="subcellular location">
    <subcellularLocation>
        <location evidence="1">Membrane</location>
        <topology evidence="1">Multi-pass membrane protein</topology>
    </subcellularLocation>
</comment>
<name>A0A383RHF5_PAEAL</name>
<evidence type="ECO:0008006" key="8">
    <source>
        <dbReference type="Google" id="ProtNLM"/>
    </source>
</evidence>
<organism evidence="6 7">
    <name type="scientific">Paenibacillus alvei</name>
    <name type="common">Bacillus alvei</name>
    <dbReference type="NCBI Taxonomy" id="44250"/>
    <lineage>
        <taxon>Bacteria</taxon>
        <taxon>Bacillati</taxon>
        <taxon>Bacillota</taxon>
        <taxon>Bacilli</taxon>
        <taxon>Bacillales</taxon>
        <taxon>Paenibacillaceae</taxon>
        <taxon>Paenibacillus</taxon>
    </lineage>
</organism>
<dbReference type="Proteomes" id="UP000304148">
    <property type="component" value="Chromosome"/>
</dbReference>
<protein>
    <recommendedName>
        <fullName evidence="8">DUF4870 domain-containing protein</fullName>
    </recommendedName>
</protein>
<dbReference type="AlphaFoldDB" id="A0A383RHF5"/>
<evidence type="ECO:0000256" key="1">
    <source>
        <dbReference type="ARBA" id="ARBA00004141"/>
    </source>
</evidence>
<dbReference type="InterPro" id="IPR019109">
    <property type="entry name" value="MamF_MmsF"/>
</dbReference>